<keyword evidence="4" id="KW-1185">Reference proteome</keyword>
<feature type="compositionally biased region" description="Low complexity" evidence="1">
    <location>
        <begin position="406"/>
        <end position="433"/>
    </location>
</feature>
<feature type="region of interest" description="Disordered" evidence="1">
    <location>
        <begin position="335"/>
        <end position="374"/>
    </location>
</feature>
<evidence type="ECO:0000259" key="2">
    <source>
        <dbReference type="PROSITE" id="PS51820"/>
    </source>
</evidence>
<dbReference type="Proteomes" id="UP001377567">
    <property type="component" value="Unassembled WGS sequence"/>
</dbReference>
<dbReference type="Gene3D" id="2.60.120.1560">
    <property type="match status" value="1"/>
</dbReference>
<dbReference type="PROSITE" id="PS51820">
    <property type="entry name" value="PA14"/>
    <property type="match status" value="1"/>
</dbReference>
<protein>
    <recommendedName>
        <fullName evidence="2">PA14 domain-containing protein</fullName>
    </recommendedName>
</protein>
<dbReference type="EMBL" id="BTGD01000011">
    <property type="protein sequence ID" value="GMM57030.1"/>
    <property type="molecule type" value="Genomic_DNA"/>
</dbReference>
<feature type="region of interest" description="Disordered" evidence="1">
    <location>
        <begin position="406"/>
        <end position="442"/>
    </location>
</feature>
<dbReference type="InterPro" id="IPR018871">
    <property type="entry name" value="GLEYA_adhesin_domain"/>
</dbReference>
<evidence type="ECO:0000313" key="4">
    <source>
        <dbReference type="Proteomes" id="UP001377567"/>
    </source>
</evidence>
<dbReference type="AlphaFoldDB" id="A0AAV5S051"/>
<sequence length="442" mass="46229">MYDLYSDHSHHTDTSAAIPLLLLAMSPIPPFPTDTTFRSVLARFRSLHLTHVWLLVLSLLSAFSHAEALKGACLPQGTALQGLTARFYSYTYGSLIAQSSSAYISGGYRSTKYLGSTTGITTIDLSYRMCQRKTTGEWYNCPASSKYSEYNWYGTGVQPACGGIICANYADKPVGNVEVYGFNTYPTNFTVELTGYVLAPMNGYYTFSLSNVDDAAAISVGAGTAFTCCQQATSSGTGSGDGGLDVNGIKPPIGDASSITADIYLAEGQYYPVKLVYTNIGSIGGLNTTLTLPDGTIMSDWGSLVYSYPDEVSGLVSECTAPPVSFIPYTSTPTASSTVESSTMESSSLSSITPALTSETSSVPSSSPSSSIPTYSLDSDYQSGASITSSTASLLETSTLSEVASIVSSDAVSPSSEVSSDIVSASSDVDVSATEGEVSATD</sequence>
<feature type="compositionally biased region" description="Low complexity" evidence="1">
    <location>
        <begin position="336"/>
        <end position="374"/>
    </location>
</feature>
<dbReference type="Pfam" id="PF10528">
    <property type="entry name" value="GLEYA"/>
    <property type="match status" value="1"/>
</dbReference>
<organism evidence="3 4">
    <name type="scientific">Maudiozyma humilis</name>
    <name type="common">Sour dough yeast</name>
    <name type="synonym">Kazachstania humilis</name>
    <dbReference type="NCBI Taxonomy" id="51915"/>
    <lineage>
        <taxon>Eukaryota</taxon>
        <taxon>Fungi</taxon>
        <taxon>Dikarya</taxon>
        <taxon>Ascomycota</taxon>
        <taxon>Saccharomycotina</taxon>
        <taxon>Saccharomycetes</taxon>
        <taxon>Saccharomycetales</taxon>
        <taxon>Saccharomycetaceae</taxon>
        <taxon>Maudiozyma</taxon>
    </lineage>
</organism>
<dbReference type="SUPFAM" id="SSF56988">
    <property type="entry name" value="Anthrax protective antigen"/>
    <property type="match status" value="1"/>
</dbReference>
<feature type="domain" description="PA14" evidence="2">
    <location>
        <begin position="129"/>
        <end position="304"/>
    </location>
</feature>
<name>A0AAV5S051_MAUHU</name>
<accession>A0AAV5S051</accession>
<dbReference type="InterPro" id="IPR037524">
    <property type="entry name" value="PA14/GLEYA"/>
</dbReference>
<comment type="caution">
    <text evidence="3">The sequence shown here is derived from an EMBL/GenBank/DDBJ whole genome shotgun (WGS) entry which is preliminary data.</text>
</comment>
<evidence type="ECO:0000256" key="1">
    <source>
        <dbReference type="SAM" id="MobiDB-lite"/>
    </source>
</evidence>
<evidence type="ECO:0000313" key="3">
    <source>
        <dbReference type="EMBL" id="GMM57030.1"/>
    </source>
</evidence>
<gene>
    <name evidence="3" type="ORF">DAKH74_036460</name>
</gene>
<reference evidence="3 4" key="1">
    <citation type="journal article" date="2023" name="Elife">
        <title>Identification of key yeast species and microbe-microbe interactions impacting larval growth of Drosophila in the wild.</title>
        <authorList>
            <person name="Mure A."/>
            <person name="Sugiura Y."/>
            <person name="Maeda R."/>
            <person name="Honda K."/>
            <person name="Sakurai N."/>
            <person name="Takahashi Y."/>
            <person name="Watada M."/>
            <person name="Katoh T."/>
            <person name="Gotoh A."/>
            <person name="Gotoh Y."/>
            <person name="Taniguchi I."/>
            <person name="Nakamura K."/>
            <person name="Hayashi T."/>
            <person name="Katayama T."/>
            <person name="Uemura T."/>
            <person name="Hattori Y."/>
        </authorList>
    </citation>
    <scope>NUCLEOTIDE SEQUENCE [LARGE SCALE GENOMIC DNA]</scope>
    <source>
        <strain evidence="3 4">KH-74</strain>
    </source>
</reference>
<proteinExistence type="predicted"/>